<sequence length="68" mass="7831">MQYLPTIIWRRGDKDRAAAMIQAIDKMLKTRRILRTWKSLLVDDCMKVTFACCKGPYDLSSAAPILIE</sequence>
<name>A0A699VUW4_TANCI</name>
<gene>
    <name evidence="1" type="ORF">Tci_910112</name>
</gene>
<reference evidence="1" key="1">
    <citation type="journal article" date="2019" name="Sci. Rep.">
        <title>Draft genome of Tanacetum cinerariifolium, the natural source of mosquito coil.</title>
        <authorList>
            <person name="Yamashiro T."/>
            <person name="Shiraishi A."/>
            <person name="Satake H."/>
            <person name="Nakayama K."/>
        </authorList>
    </citation>
    <scope>NUCLEOTIDE SEQUENCE</scope>
</reference>
<organism evidence="1">
    <name type="scientific">Tanacetum cinerariifolium</name>
    <name type="common">Dalmatian daisy</name>
    <name type="synonym">Chrysanthemum cinerariifolium</name>
    <dbReference type="NCBI Taxonomy" id="118510"/>
    <lineage>
        <taxon>Eukaryota</taxon>
        <taxon>Viridiplantae</taxon>
        <taxon>Streptophyta</taxon>
        <taxon>Embryophyta</taxon>
        <taxon>Tracheophyta</taxon>
        <taxon>Spermatophyta</taxon>
        <taxon>Magnoliopsida</taxon>
        <taxon>eudicotyledons</taxon>
        <taxon>Gunneridae</taxon>
        <taxon>Pentapetalae</taxon>
        <taxon>asterids</taxon>
        <taxon>campanulids</taxon>
        <taxon>Asterales</taxon>
        <taxon>Asteraceae</taxon>
        <taxon>Asteroideae</taxon>
        <taxon>Anthemideae</taxon>
        <taxon>Anthemidinae</taxon>
        <taxon>Tanacetum</taxon>
    </lineage>
</organism>
<evidence type="ECO:0000313" key="1">
    <source>
        <dbReference type="EMBL" id="GFD38143.1"/>
    </source>
</evidence>
<proteinExistence type="predicted"/>
<accession>A0A699VUW4</accession>
<feature type="non-terminal residue" evidence="1">
    <location>
        <position position="68"/>
    </location>
</feature>
<comment type="caution">
    <text evidence="1">The sequence shown here is derived from an EMBL/GenBank/DDBJ whole genome shotgun (WGS) entry which is preliminary data.</text>
</comment>
<protein>
    <submittedName>
        <fullName evidence="1">Uncharacterized protein</fullName>
    </submittedName>
</protein>
<dbReference type="AlphaFoldDB" id="A0A699VUW4"/>
<dbReference type="EMBL" id="BKCJ011496422">
    <property type="protein sequence ID" value="GFD38143.1"/>
    <property type="molecule type" value="Genomic_DNA"/>
</dbReference>